<proteinExistence type="predicted"/>
<protein>
    <recommendedName>
        <fullName evidence="4">SLH domain-containing protein</fullName>
    </recommendedName>
</protein>
<gene>
    <name evidence="5" type="ORF">LS41612_12325</name>
</gene>
<evidence type="ECO:0000313" key="5">
    <source>
        <dbReference type="EMBL" id="AVK96994.1"/>
    </source>
</evidence>
<dbReference type="CDD" id="cd00688">
    <property type="entry name" value="ISOPREN_C2_like"/>
    <property type="match status" value="1"/>
</dbReference>
<evidence type="ECO:0000313" key="6">
    <source>
        <dbReference type="Proteomes" id="UP000238825"/>
    </source>
</evidence>
<name>A0A2S0K167_LYSSH</name>
<accession>A0A2S0K167</accession>
<evidence type="ECO:0000259" key="4">
    <source>
        <dbReference type="PROSITE" id="PS51272"/>
    </source>
</evidence>
<organism evidence="5 6">
    <name type="scientific">Lysinibacillus sphaericus</name>
    <name type="common">Bacillus sphaericus</name>
    <dbReference type="NCBI Taxonomy" id="1421"/>
    <lineage>
        <taxon>Bacteria</taxon>
        <taxon>Bacillati</taxon>
        <taxon>Bacillota</taxon>
        <taxon>Bacilli</taxon>
        <taxon>Bacillales</taxon>
        <taxon>Bacillaceae</taxon>
        <taxon>Lysinibacillus</taxon>
    </lineage>
</organism>
<dbReference type="InterPro" id="IPR001330">
    <property type="entry name" value="Prenyltrans"/>
</dbReference>
<dbReference type="AlphaFoldDB" id="A0A2S0K167"/>
<dbReference type="InterPro" id="IPR008930">
    <property type="entry name" value="Terpenoid_cyclase/PrenylTrfase"/>
</dbReference>
<keyword evidence="2" id="KW-0677">Repeat</keyword>
<feature type="chain" id="PRO_5030054935" description="SLH domain-containing protein" evidence="3">
    <location>
        <begin position="30"/>
        <end position="517"/>
    </location>
</feature>
<dbReference type="Gene3D" id="1.50.10.20">
    <property type="match status" value="1"/>
</dbReference>
<evidence type="ECO:0000256" key="3">
    <source>
        <dbReference type="SAM" id="SignalP"/>
    </source>
</evidence>
<dbReference type="Pfam" id="PF00432">
    <property type="entry name" value="Prenyltrans"/>
    <property type="match status" value="1"/>
</dbReference>
<dbReference type="Pfam" id="PF00395">
    <property type="entry name" value="SLH"/>
    <property type="match status" value="2"/>
</dbReference>
<feature type="domain" description="SLH" evidence="4">
    <location>
        <begin position="460"/>
        <end position="517"/>
    </location>
</feature>
<dbReference type="Proteomes" id="UP000238825">
    <property type="component" value="Chromosome"/>
</dbReference>
<dbReference type="PROSITE" id="PS51272">
    <property type="entry name" value="SLH"/>
    <property type="match status" value="2"/>
</dbReference>
<dbReference type="InterPro" id="IPR051465">
    <property type="entry name" value="Cell_Envelope_Struct_Comp"/>
</dbReference>
<feature type="signal peptide" evidence="3">
    <location>
        <begin position="1"/>
        <end position="29"/>
    </location>
</feature>
<evidence type="ECO:0000256" key="1">
    <source>
        <dbReference type="ARBA" id="ARBA00022729"/>
    </source>
</evidence>
<dbReference type="SUPFAM" id="SSF48239">
    <property type="entry name" value="Terpenoid cyclases/Protein prenyltransferases"/>
    <property type="match status" value="1"/>
</dbReference>
<dbReference type="PANTHER" id="PTHR43308">
    <property type="entry name" value="OUTER MEMBRANE PROTEIN ALPHA-RELATED"/>
    <property type="match status" value="1"/>
</dbReference>
<feature type="domain" description="SLH" evidence="4">
    <location>
        <begin position="336"/>
        <end position="399"/>
    </location>
</feature>
<dbReference type="GO" id="GO:0003824">
    <property type="term" value="F:catalytic activity"/>
    <property type="evidence" value="ECO:0007669"/>
    <property type="project" value="InterPro"/>
</dbReference>
<sequence>MEVVFQMKQKLSMFIMVLALLLIVVPVSAQQVSTVDAYDTTGQFLVNKAPNPSFGDEWIIMALTRGEYNVPKGYYDKYYENVTKHVQSVKGNLHNRKYTDYSRLIIALTAIGKDPTNVGGFNLVEKLSDFDKVVWQGTNGAFFALIALDTWGFELPKKATTTREKLIQHILSKQLPDGGWNLSGVKADPDMTAMAIQALSTYRDREDVKASINKALDTLNNLQGANGSYQSWGTTNLESVAQVITALASLNIDANKDQRFHKLFTSFFTFYNVKDGGFKHVLTESVSNGMATEQASYTLAAYNRLIESKTKLYDTSDKITNKPSTQVQSNHPKAPPTKVSFKDIEFHWAKSDIEAAVAKGLLKGYDDNTFRPNNNLSRIQAVSILVRALHLTSSKNAPFTDISSYNDETKQEIAAAYEANLLVKSEKFAPSSPILRKELAVMLANAYTYKTGRPYIPTNIAPLNDIAELSKESQQAITFLYDFDIAQGANGSFNPTNFITRAHAAKMYINFLKVVEE</sequence>
<dbReference type="EMBL" id="CP019980">
    <property type="protein sequence ID" value="AVK96994.1"/>
    <property type="molecule type" value="Genomic_DNA"/>
</dbReference>
<dbReference type="InterPro" id="IPR001119">
    <property type="entry name" value="SLH_dom"/>
</dbReference>
<evidence type="ECO:0000256" key="2">
    <source>
        <dbReference type="ARBA" id="ARBA00022737"/>
    </source>
</evidence>
<keyword evidence="1 3" id="KW-0732">Signal</keyword>
<reference evidence="5 6" key="1">
    <citation type="submission" date="2017-03" db="EMBL/GenBank/DDBJ databases">
        <title>The whole genome sequencing and assembly of Lysinibacillus sphaericus DSM 28T strain.</title>
        <authorList>
            <person name="Lee Y.-J."/>
            <person name="Yi H."/>
            <person name="Bahn Y.-S."/>
            <person name="Kim J.F."/>
            <person name="Lee D.-W."/>
        </authorList>
    </citation>
    <scope>NUCLEOTIDE SEQUENCE [LARGE SCALE GENOMIC DNA]</scope>
    <source>
        <strain evidence="5 6">DSM 28</strain>
    </source>
</reference>